<protein>
    <submittedName>
        <fullName evidence="2">Uncharacterized protein</fullName>
    </submittedName>
</protein>
<evidence type="ECO:0000313" key="3">
    <source>
        <dbReference type="Proteomes" id="UP001519309"/>
    </source>
</evidence>
<comment type="caution">
    <text evidence="2">The sequence shown here is derived from an EMBL/GenBank/DDBJ whole genome shotgun (WGS) entry which is preliminary data.</text>
</comment>
<name>A0ABS4LRY1_9ACTN</name>
<proteinExistence type="predicted"/>
<reference evidence="2 3" key="1">
    <citation type="submission" date="2021-03" db="EMBL/GenBank/DDBJ databases">
        <title>Genomic Encyclopedia of Type Strains, Phase IV (KMG-IV): sequencing the most valuable type-strain genomes for metagenomic binning, comparative biology and taxonomic classification.</title>
        <authorList>
            <person name="Goeker M."/>
        </authorList>
    </citation>
    <scope>NUCLEOTIDE SEQUENCE [LARGE SCALE GENOMIC DNA]</scope>
    <source>
        <strain evidence="2 3">DSM 40499</strain>
    </source>
</reference>
<dbReference type="Proteomes" id="UP001519309">
    <property type="component" value="Unassembled WGS sequence"/>
</dbReference>
<keyword evidence="3" id="KW-1185">Reference proteome</keyword>
<dbReference type="EMBL" id="JAGGLP010000005">
    <property type="protein sequence ID" value="MBP2050168.1"/>
    <property type="molecule type" value="Genomic_DNA"/>
</dbReference>
<feature type="compositionally biased region" description="Basic and acidic residues" evidence="1">
    <location>
        <begin position="1"/>
        <end position="10"/>
    </location>
</feature>
<organism evidence="2 3">
    <name type="scientific">Streptomyces griseochromogenes</name>
    <dbReference type="NCBI Taxonomy" id="68214"/>
    <lineage>
        <taxon>Bacteria</taxon>
        <taxon>Bacillati</taxon>
        <taxon>Actinomycetota</taxon>
        <taxon>Actinomycetes</taxon>
        <taxon>Kitasatosporales</taxon>
        <taxon>Streptomycetaceae</taxon>
        <taxon>Streptomyces</taxon>
    </lineage>
</organism>
<accession>A0ABS4LRY1</accession>
<gene>
    <name evidence="2" type="ORF">J2Z21_003104</name>
</gene>
<evidence type="ECO:0000313" key="2">
    <source>
        <dbReference type="EMBL" id="MBP2050168.1"/>
    </source>
</evidence>
<evidence type="ECO:0000256" key="1">
    <source>
        <dbReference type="SAM" id="MobiDB-lite"/>
    </source>
</evidence>
<sequence>MGKPRRDGGTRRGLTHECPPGNRFMHRGHRFIQKESVPGRNQLSPRGSRTNTGICREVFFW</sequence>
<feature type="region of interest" description="Disordered" evidence="1">
    <location>
        <begin position="1"/>
        <end position="25"/>
    </location>
</feature>